<organism evidence="2 3">
    <name type="scientific">Robertmurraya mangrovi</name>
    <dbReference type="NCBI Taxonomy" id="3098077"/>
    <lineage>
        <taxon>Bacteria</taxon>
        <taxon>Bacillati</taxon>
        <taxon>Bacillota</taxon>
        <taxon>Bacilli</taxon>
        <taxon>Bacillales</taxon>
        <taxon>Bacillaceae</taxon>
        <taxon>Robertmurraya</taxon>
    </lineage>
</organism>
<dbReference type="EMBL" id="JAXOFX010000003">
    <property type="protein sequence ID" value="MDZ5471481.1"/>
    <property type="molecule type" value="Genomic_DNA"/>
</dbReference>
<dbReference type="RefSeq" id="WP_322445774.1">
    <property type="nucleotide sequence ID" value="NZ_JAXOFX010000003.1"/>
</dbReference>
<keyword evidence="3" id="KW-1185">Reference proteome</keyword>
<dbReference type="Proteomes" id="UP001290455">
    <property type="component" value="Unassembled WGS sequence"/>
</dbReference>
<name>A0ABU5IWI9_9BACI</name>
<evidence type="ECO:0000313" key="2">
    <source>
        <dbReference type="EMBL" id="MDZ5471481.1"/>
    </source>
</evidence>
<sequence>MTDITHDVSLTSAEIANLWTQYINDSMAICTLNYYLKDVEDKDIKEILTFALNLSKSHLEKIKLFLKKENYPVPMGFNENDVNLNAPRLFSDTFMLVYMHIMTIHGMTGYAGALSTSIRKDQVEYFVKCNSETMELYQKVIECLTLKGIVSRPSTIYPPERPSIIEKQSFLTGWFGNKRPLNAIEASGVFFNIKKDLAKIVLEIAFSQVAISKEVRDFIKRGEKICDEHFRVFNDLLEESNLATPKRYDAEVTNSTVSPFSEKLMVYHIVSLISSAIGYYGAAFALSQRRDLAAKYALLIADIAKYAEDGANLMIDKKWMEQPPTFPDREELAKNK</sequence>
<keyword evidence="1" id="KW-1133">Transmembrane helix</keyword>
<dbReference type="Gene3D" id="1.20.1260.10">
    <property type="match status" value="2"/>
</dbReference>
<gene>
    <name evidence="2" type="ORF">SM124_06940</name>
</gene>
<evidence type="ECO:0000256" key="1">
    <source>
        <dbReference type="SAM" id="Phobius"/>
    </source>
</evidence>
<accession>A0ABU5IWI9</accession>
<protein>
    <submittedName>
        <fullName evidence="2">DUF3231 family protein</fullName>
    </submittedName>
</protein>
<feature type="transmembrane region" description="Helical" evidence="1">
    <location>
        <begin position="264"/>
        <end position="286"/>
    </location>
</feature>
<proteinExistence type="predicted"/>
<keyword evidence="1" id="KW-0472">Membrane</keyword>
<evidence type="ECO:0000313" key="3">
    <source>
        <dbReference type="Proteomes" id="UP001290455"/>
    </source>
</evidence>
<reference evidence="2 3" key="1">
    <citation type="submission" date="2023-11" db="EMBL/GenBank/DDBJ databases">
        <title>Bacillus jintuensis, isolated from a mudflat on the Beibu Gulf coast.</title>
        <authorList>
            <person name="Li M."/>
        </authorList>
    </citation>
    <scope>NUCLEOTIDE SEQUENCE [LARGE SCALE GENOMIC DNA]</scope>
    <source>
        <strain evidence="2 3">31A1R</strain>
    </source>
</reference>
<dbReference type="InterPro" id="IPR012347">
    <property type="entry name" value="Ferritin-like"/>
</dbReference>
<dbReference type="InterPro" id="IPR021617">
    <property type="entry name" value="DUF3231"/>
</dbReference>
<comment type="caution">
    <text evidence="2">The sequence shown here is derived from an EMBL/GenBank/DDBJ whole genome shotgun (WGS) entry which is preliminary data.</text>
</comment>
<keyword evidence="1" id="KW-0812">Transmembrane</keyword>
<dbReference type="Pfam" id="PF11553">
    <property type="entry name" value="DUF3231"/>
    <property type="match status" value="2"/>
</dbReference>